<reference evidence="3 4" key="1">
    <citation type="journal article" date="2017" name="ISME J.">
        <title>Potential for microbial H2 and metal transformations associated with novel bacteria and archaea in deep terrestrial subsurface sediments.</title>
        <authorList>
            <person name="Hernsdorf A.W."/>
            <person name="Amano Y."/>
            <person name="Miyakawa K."/>
            <person name="Ise K."/>
            <person name="Suzuki Y."/>
            <person name="Anantharaman K."/>
            <person name="Probst A."/>
            <person name="Burstein D."/>
            <person name="Thomas B.C."/>
            <person name="Banfield J.F."/>
        </authorList>
    </citation>
    <scope>NUCLEOTIDE SEQUENCE [LARGE SCALE GENOMIC DNA]</scope>
    <source>
        <strain evidence="3">HGW-Wallbacteria-1</strain>
    </source>
</reference>
<accession>A0A2N1PIN1</accession>
<dbReference type="EMBL" id="PGXC01000058">
    <property type="protein sequence ID" value="PKK88207.1"/>
    <property type="molecule type" value="Genomic_DNA"/>
</dbReference>
<keyword evidence="2" id="KW-1133">Transmembrane helix</keyword>
<evidence type="ECO:0000313" key="3">
    <source>
        <dbReference type="EMBL" id="PKK88207.1"/>
    </source>
</evidence>
<keyword evidence="2" id="KW-0812">Transmembrane</keyword>
<gene>
    <name evidence="3" type="ORF">CVV64_19825</name>
</gene>
<feature type="transmembrane region" description="Helical" evidence="2">
    <location>
        <begin position="48"/>
        <end position="67"/>
    </location>
</feature>
<evidence type="ECO:0000256" key="1">
    <source>
        <dbReference type="SAM" id="MobiDB-lite"/>
    </source>
</evidence>
<proteinExistence type="predicted"/>
<name>A0A2N1PIN1_9BACT</name>
<organism evidence="3 4">
    <name type="scientific">Candidatus Wallbacteria bacterium HGW-Wallbacteria-1</name>
    <dbReference type="NCBI Taxonomy" id="2013854"/>
    <lineage>
        <taxon>Bacteria</taxon>
        <taxon>Candidatus Walliibacteriota</taxon>
    </lineage>
</organism>
<sequence>MILRFADVSSFSPGAEEKTGEINEVREKDRANRKGHRKAKNESGGVRRIGTCFLISIILQIIFNIYLQMIKCR</sequence>
<feature type="region of interest" description="Disordered" evidence="1">
    <location>
        <begin position="1"/>
        <end position="43"/>
    </location>
</feature>
<dbReference type="Proteomes" id="UP000233256">
    <property type="component" value="Unassembled WGS sequence"/>
</dbReference>
<evidence type="ECO:0000313" key="4">
    <source>
        <dbReference type="Proteomes" id="UP000233256"/>
    </source>
</evidence>
<evidence type="ECO:0000256" key="2">
    <source>
        <dbReference type="SAM" id="Phobius"/>
    </source>
</evidence>
<feature type="compositionally biased region" description="Basic and acidic residues" evidence="1">
    <location>
        <begin position="15"/>
        <end position="32"/>
    </location>
</feature>
<protein>
    <submittedName>
        <fullName evidence="3">Uncharacterized protein</fullName>
    </submittedName>
</protein>
<comment type="caution">
    <text evidence="3">The sequence shown here is derived from an EMBL/GenBank/DDBJ whole genome shotgun (WGS) entry which is preliminary data.</text>
</comment>
<dbReference type="AlphaFoldDB" id="A0A2N1PIN1"/>
<keyword evidence="2" id="KW-0472">Membrane</keyword>